<evidence type="ECO:0000313" key="9">
    <source>
        <dbReference type="EMBL" id="OUP34900.1"/>
    </source>
</evidence>
<dbReference type="AlphaFoldDB" id="A0A1Y4JUE9"/>
<dbReference type="Proteomes" id="UP000196587">
    <property type="component" value="Unassembled WGS sequence"/>
</dbReference>
<dbReference type="PROSITE" id="PS51257">
    <property type="entry name" value="PROKAR_LIPOPROTEIN"/>
    <property type="match status" value="1"/>
</dbReference>
<sequence>MKMKKMFLYIIGILGFSACDFLETDVFDDLSETTVYNDQKSCEAGLAGVYDPLTDGKLYGGNLYLTFDAGSDLMIYNKQYSIGTTMLCLNNYSTVDTNLKNTWYYLYTGINRANDFIVKMTDKPADMCGDERNKKRLLAEAKGLRALYYMNLVSYWGDVPLRLQPTASLDQQKMKRSPQIKVYEQIISDLEVAATDCLAADEWDNPGHITQTTALALLARTYMWMSGYPVYADKWKEALECARKVRDSGLHELVQAREGINGYQQLFMDMCADKYNVKESMFEIEMYGNDLNITRESGSFGLSIGITQGCHTDPDHGYCYGFYDGTKILFRMYEDTDARKWWNFPNYSFREDKSTGLVEKVYRTENDIKQMEDGNAAKWRREYEVVRPLTQYSTSINVPVMRYSDVLLMIAEAANEVNGGPTQEAEDAINEVRSRAGASKIKFGNYDLVTFRELVRDERARELCFEGNRKMDLRRWGKDYYEYRIKMLADQNIISDPNSKWDGKMVGYSLLSGTNTNIKAQPAIEFQSKHIYFPIPEAEMSTNTLCSQNEGW</sequence>
<dbReference type="EMBL" id="NFKE01000004">
    <property type="protein sequence ID" value="OUP34900.1"/>
    <property type="molecule type" value="Genomic_DNA"/>
</dbReference>
<reference evidence="10 11" key="1">
    <citation type="submission" date="2017-04" db="EMBL/GenBank/DDBJ databases">
        <title>Function of individual gut microbiota members based on whole genome sequencing of pure cultures obtained from chicken caecum.</title>
        <authorList>
            <person name="Medvecky M."/>
            <person name="Cejkova D."/>
            <person name="Polansky O."/>
            <person name="Karasova D."/>
            <person name="Kubasova T."/>
            <person name="Cizek A."/>
            <person name="Rychlik I."/>
        </authorList>
    </citation>
    <scope>NUCLEOTIDE SEQUENCE [LARGE SCALE GENOMIC DNA]</scope>
    <source>
        <strain evidence="11">An189</strain>
        <strain evidence="10">An43</strain>
    </source>
</reference>
<dbReference type="EMBL" id="NFII01000020">
    <property type="protein sequence ID" value="OUN99330.1"/>
    <property type="molecule type" value="Genomic_DNA"/>
</dbReference>
<dbReference type="InterPro" id="IPR033985">
    <property type="entry name" value="SusD-like_N"/>
</dbReference>
<comment type="similarity">
    <text evidence="2">Belongs to the SusD family.</text>
</comment>
<evidence type="ECO:0000256" key="5">
    <source>
        <dbReference type="ARBA" id="ARBA00023237"/>
    </source>
</evidence>
<organism evidence="9 11">
    <name type="scientific">Bacteroides clarus</name>
    <dbReference type="NCBI Taxonomy" id="626929"/>
    <lineage>
        <taxon>Bacteria</taxon>
        <taxon>Pseudomonadati</taxon>
        <taxon>Bacteroidota</taxon>
        <taxon>Bacteroidia</taxon>
        <taxon>Bacteroidales</taxon>
        <taxon>Bacteroidaceae</taxon>
        <taxon>Bacteroides</taxon>
    </lineage>
</organism>
<proteinExistence type="inferred from homology"/>
<gene>
    <name evidence="9" type="ORF">B5F24_06950</name>
    <name evidence="8" type="ORF">B5F97_15895</name>
</gene>
<evidence type="ECO:0000256" key="1">
    <source>
        <dbReference type="ARBA" id="ARBA00004442"/>
    </source>
</evidence>
<dbReference type="GO" id="GO:0009279">
    <property type="term" value="C:cell outer membrane"/>
    <property type="evidence" value="ECO:0007669"/>
    <property type="project" value="UniProtKB-SubCell"/>
</dbReference>
<keyword evidence="3" id="KW-0732">Signal</keyword>
<keyword evidence="4" id="KW-0472">Membrane</keyword>
<feature type="domain" description="SusD-like N-terminal" evidence="7">
    <location>
        <begin position="21"/>
        <end position="223"/>
    </location>
</feature>
<evidence type="ECO:0000256" key="3">
    <source>
        <dbReference type="ARBA" id="ARBA00022729"/>
    </source>
</evidence>
<dbReference type="InterPro" id="IPR011990">
    <property type="entry name" value="TPR-like_helical_dom_sf"/>
</dbReference>
<evidence type="ECO:0000313" key="8">
    <source>
        <dbReference type="EMBL" id="OUN99330.1"/>
    </source>
</evidence>
<comment type="subcellular location">
    <subcellularLocation>
        <location evidence="1">Cell outer membrane</location>
    </subcellularLocation>
</comment>
<dbReference type="Pfam" id="PF07980">
    <property type="entry name" value="SusD_RagB"/>
    <property type="match status" value="1"/>
</dbReference>
<dbReference type="Gene3D" id="1.25.40.390">
    <property type="match status" value="1"/>
</dbReference>
<evidence type="ECO:0008006" key="12">
    <source>
        <dbReference type="Google" id="ProtNLM"/>
    </source>
</evidence>
<keyword evidence="5" id="KW-0998">Cell outer membrane</keyword>
<dbReference type="InterPro" id="IPR012944">
    <property type="entry name" value="SusD_RagB_dom"/>
</dbReference>
<accession>A0A1Y4JUE9</accession>
<dbReference type="CDD" id="cd08977">
    <property type="entry name" value="SusD"/>
    <property type="match status" value="1"/>
</dbReference>
<evidence type="ECO:0000259" key="6">
    <source>
        <dbReference type="Pfam" id="PF07980"/>
    </source>
</evidence>
<protein>
    <recommendedName>
        <fullName evidence="12">RagB/SusD family nutrient uptake outer membrane protein</fullName>
    </recommendedName>
</protein>
<dbReference type="Proteomes" id="UP000195386">
    <property type="component" value="Unassembled WGS sequence"/>
</dbReference>
<dbReference type="SUPFAM" id="SSF48452">
    <property type="entry name" value="TPR-like"/>
    <property type="match status" value="1"/>
</dbReference>
<reference evidence="9" key="2">
    <citation type="journal article" date="2018" name="BMC Genomics">
        <title>Whole genome sequencing and function prediction of 133 gut anaerobes isolated from chicken caecum in pure cultures.</title>
        <authorList>
            <person name="Medvecky M."/>
            <person name="Cejkova D."/>
            <person name="Polansky O."/>
            <person name="Karasova D."/>
            <person name="Kubasova T."/>
            <person name="Cizek A."/>
            <person name="Rychlik I."/>
        </authorList>
    </citation>
    <scope>NUCLEOTIDE SEQUENCE</scope>
    <source>
        <strain evidence="9">An189</strain>
        <strain evidence="8">An43</strain>
    </source>
</reference>
<evidence type="ECO:0000256" key="4">
    <source>
        <dbReference type="ARBA" id="ARBA00023136"/>
    </source>
</evidence>
<feature type="domain" description="RagB/SusD" evidence="6">
    <location>
        <begin position="378"/>
        <end position="552"/>
    </location>
</feature>
<comment type="caution">
    <text evidence="9">The sequence shown here is derived from an EMBL/GenBank/DDBJ whole genome shotgun (WGS) entry which is preliminary data.</text>
</comment>
<evidence type="ECO:0000313" key="10">
    <source>
        <dbReference type="Proteomes" id="UP000195386"/>
    </source>
</evidence>
<dbReference type="Pfam" id="PF14322">
    <property type="entry name" value="SusD-like_3"/>
    <property type="match status" value="1"/>
</dbReference>
<name>A0A1Y4JUE9_9BACE</name>
<evidence type="ECO:0000259" key="7">
    <source>
        <dbReference type="Pfam" id="PF14322"/>
    </source>
</evidence>
<evidence type="ECO:0000313" key="11">
    <source>
        <dbReference type="Proteomes" id="UP000196587"/>
    </source>
</evidence>
<evidence type="ECO:0000256" key="2">
    <source>
        <dbReference type="ARBA" id="ARBA00006275"/>
    </source>
</evidence>